<dbReference type="EMBL" id="JASZ02000036">
    <property type="protein sequence ID" value="OWK97201.1"/>
    <property type="molecule type" value="Genomic_DNA"/>
</dbReference>
<dbReference type="PRINTS" id="PR00033">
    <property type="entry name" value="HTHASNC"/>
</dbReference>
<reference evidence="5 6" key="2">
    <citation type="submission" date="2017-05" db="EMBL/GenBank/DDBJ databases">
        <title>Genome of Chryseobacterium haifense.</title>
        <authorList>
            <person name="Newman J.D."/>
        </authorList>
    </citation>
    <scope>NUCLEOTIDE SEQUENCE [LARGE SCALE GENOMIC DNA]</scope>
    <source>
        <strain evidence="5 6">DSM 19056</strain>
    </source>
</reference>
<comment type="caution">
    <text evidence="5">The sequence shown here is derived from an EMBL/GenBank/DDBJ whole genome shotgun (WGS) entry which is preliminary data.</text>
</comment>
<evidence type="ECO:0000313" key="5">
    <source>
        <dbReference type="EMBL" id="OWK97201.1"/>
    </source>
</evidence>
<keyword evidence="2" id="KW-0238">DNA-binding</keyword>
<sequence>MKTLDANDHKILNFLQEDSTVSVKDLAEKIGLSFTATYERIKSLKNSGIIRKHVVLIDAELAGFEIMAYCNIVLKEQSNEKLQEFEAKIKAEPQVLEVVSLSGQYDYVIKVVAKNIKDYNNFMTTVVANIPNIGQYHSNIVLSVIKNDTKFTF</sequence>
<accession>A0A246B761</accession>
<dbReference type="InterPro" id="IPR036390">
    <property type="entry name" value="WH_DNA-bd_sf"/>
</dbReference>
<proteinExistence type="predicted"/>
<dbReference type="Gene3D" id="1.10.10.10">
    <property type="entry name" value="Winged helix-like DNA-binding domain superfamily/Winged helix DNA-binding domain"/>
    <property type="match status" value="1"/>
</dbReference>
<dbReference type="Pfam" id="PF01037">
    <property type="entry name" value="AsnC_trans_reg"/>
    <property type="match status" value="1"/>
</dbReference>
<dbReference type="Proteomes" id="UP000197587">
    <property type="component" value="Unassembled WGS sequence"/>
</dbReference>
<evidence type="ECO:0000256" key="3">
    <source>
        <dbReference type="ARBA" id="ARBA00023163"/>
    </source>
</evidence>
<dbReference type="AlphaFoldDB" id="A0A246B761"/>
<dbReference type="InterPro" id="IPR019885">
    <property type="entry name" value="Tscrpt_reg_HTH_AsnC-type_CS"/>
</dbReference>
<dbReference type="GO" id="GO:0006355">
    <property type="term" value="P:regulation of DNA-templated transcription"/>
    <property type="evidence" value="ECO:0007669"/>
    <property type="project" value="UniProtKB-ARBA"/>
</dbReference>
<dbReference type="InterPro" id="IPR019888">
    <property type="entry name" value="Tscrpt_reg_AsnC-like"/>
</dbReference>
<evidence type="ECO:0000256" key="2">
    <source>
        <dbReference type="ARBA" id="ARBA00023125"/>
    </source>
</evidence>
<keyword evidence="3" id="KW-0804">Transcription</keyword>
<dbReference type="PROSITE" id="PS00519">
    <property type="entry name" value="HTH_ASNC_1"/>
    <property type="match status" value="1"/>
</dbReference>
<dbReference type="GO" id="GO:0005829">
    <property type="term" value="C:cytosol"/>
    <property type="evidence" value="ECO:0007669"/>
    <property type="project" value="TreeGrafter"/>
</dbReference>
<dbReference type="SUPFAM" id="SSF54909">
    <property type="entry name" value="Dimeric alpha+beta barrel"/>
    <property type="match status" value="1"/>
</dbReference>
<feature type="domain" description="HTH asnC-type" evidence="4">
    <location>
        <begin position="4"/>
        <end position="65"/>
    </location>
</feature>
<reference evidence="5 6" key="1">
    <citation type="submission" date="2014-01" db="EMBL/GenBank/DDBJ databases">
        <authorList>
            <consortium name="Genome Consortium for Active Teaching"/>
            <person name="Sontag T.C."/>
            <person name="Newman J.D."/>
        </authorList>
    </citation>
    <scope>NUCLEOTIDE SEQUENCE [LARGE SCALE GENOMIC DNA]</scope>
    <source>
        <strain evidence="5 6">DSM 19056</strain>
    </source>
</reference>
<dbReference type="Pfam" id="PF13412">
    <property type="entry name" value="HTH_24"/>
    <property type="match status" value="1"/>
</dbReference>
<dbReference type="PANTHER" id="PTHR30154">
    <property type="entry name" value="LEUCINE-RESPONSIVE REGULATORY PROTEIN"/>
    <property type="match status" value="1"/>
</dbReference>
<protein>
    <submittedName>
        <fullName evidence="5">Lrp/AsnC family transcriptional regulator</fullName>
    </submittedName>
</protein>
<dbReference type="SUPFAM" id="SSF46785">
    <property type="entry name" value="Winged helix' DNA-binding domain"/>
    <property type="match status" value="1"/>
</dbReference>
<dbReference type="CDD" id="cd00090">
    <property type="entry name" value="HTH_ARSR"/>
    <property type="match status" value="1"/>
</dbReference>
<organism evidence="5 6">
    <name type="scientific">Kaistella haifensis DSM 19056</name>
    <dbReference type="NCBI Taxonomy" id="1450526"/>
    <lineage>
        <taxon>Bacteria</taxon>
        <taxon>Pseudomonadati</taxon>
        <taxon>Bacteroidota</taxon>
        <taxon>Flavobacteriia</taxon>
        <taxon>Flavobacteriales</taxon>
        <taxon>Weeksellaceae</taxon>
        <taxon>Chryseobacterium group</taxon>
        <taxon>Kaistella</taxon>
    </lineage>
</organism>
<dbReference type="InterPro" id="IPR011991">
    <property type="entry name" value="ArsR-like_HTH"/>
</dbReference>
<dbReference type="InterPro" id="IPR011008">
    <property type="entry name" value="Dimeric_a/b-barrel"/>
</dbReference>
<dbReference type="SMART" id="SM00344">
    <property type="entry name" value="HTH_ASNC"/>
    <property type="match status" value="1"/>
</dbReference>
<gene>
    <name evidence="5" type="ORF">AP75_12495</name>
</gene>
<evidence type="ECO:0000259" key="4">
    <source>
        <dbReference type="PROSITE" id="PS50956"/>
    </source>
</evidence>
<evidence type="ECO:0000313" key="6">
    <source>
        <dbReference type="Proteomes" id="UP000197587"/>
    </source>
</evidence>
<dbReference type="GO" id="GO:0043200">
    <property type="term" value="P:response to amino acid"/>
    <property type="evidence" value="ECO:0007669"/>
    <property type="project" value="TreeGrafter"/>
</dbReference>
<dbReference type="GO" id="GO:0043565">
    <property type="term" value="F:sequence-specific DNA binding"/>
    <property type="evidence" value="ECO:0007669"/>
    <property type="project" value="InterPro"/>
</dbReference>
<dbReference type="PANTHER" id="PTHR30154:SF34">
    <property type="entry name" value="TRANSCRIPTIONAL REGULATOR AZLB"/>
    <property type="match status" value="1"/>
</dbReference>
<keyword evidence="1" id="KW-0805">Transcription regulation</keyword>
<dbReference type="InterPro" id="IPR036388">
    <property type="entry name" value="WH-like_DNA-bd_sf"/>
</dbReference>
<dbReference type="Gene3D" id="3.30.70.920">
    <property type="match status" value="1"/>
</dbReference>
<keyword evidence="6" id="KW-1185">Reference proteome</keyword>
<dbReference type="InterPro" id="IPR019887">
    <property type="entry name" value="Tscrpt_reg_AsnC/Lrp_C"/>
</dbReference>
<evidence type="ECO:0000256" key="1">
    <source>
        <dbReference type="ARBA" id="ARBA00023015"/>
    </source>
</evidence>
<name>A0A246B761_9FLAO</name>
<dbReference type="RefSeq" id="WP_031502284.1">
    <property type="nucleotide sequence ID" value="NZ_JASZ02000036.1"/>
</dbReference>
<dbReference type="PROSITE" id="PS50956">
    <property type="entry name" value="HTH_ASNC_2"/>
    <property type="match status" value="1"/>
</dbReference>
<dbReference type="InterPro" id="IPR000485">
    <property type="entry name" value="AsnC-type_HTH_dom"/>
</dbReference>